<dbReference type="FunFam" id="1.25.40.10:FF:000343">
    <property type="entry name" value="Pentatricopeptide repeat-containing protein At3g58590"/>
    <property type="match status" value="1"/>
</dbReference>
<sequence length="1011" mass="113266">MPLLRPHYSRLTKANAIQASNFLRDPQVLFRTQAFFRCHALAFDPQMVARDCEPQSLRDAQHLFDEIPELDIAQYNNLLFEYSRRNRLVEALNLFRDMHRLGFITDGSSLSCVLKVSGALSSQVVGKQLHCQCAKAGLTVDVSVGTSLVDMYMKTGDVDDGMRVFYEMEMKNVVSWTSLLSGYAQHGLIEQTLEVFSSMKLQGIRPHPFTYAAVLSALADYGMILKGTEVHAQVVKSGFESYASVGNSLINMYAKSRMIQEARDVFSAMENKDAVSWSSMIAAVVTNGLDQEAFKLFRQTSLEGLELTQPIFLSIIKACANVKELSFARQLHCRVTKSGFDFDLNIRTALMVAYSKCGDMDGSFKMHSTMQQNQSVISWTAMITGYLQNGGKEKAIHIFLEMNRMGVRPNDYTYSSILTAHPHVPPSQIHALVIKSRYLDSPNVGTALLDAYVKTGNTVEAGKVFEMIPDKDIVAWSAMLAGYAQVGDTEGAVSTFRQLTKDGIKPNEYTFCGVINSCADPDASTEQGKQFHAFSIKYAYNNALCVSSALVTMYSKRGNIDGALKVFKRQGERDLISWNSMICGFARHGYGHQALQIFEEMRRKRIAMDGITMIGVISACTHAGLVKEGEKYFDLMVKEQHIHPTMEHYACMVDLYSRAGMVQKAMDFIKEMPFPAGATVWRSILGACHVSRNIELGKIAARKLILLEPQDSSAYVLLSNIYAATGHWKDRANVRKLMDKRKVRKEAGYSWIEVKNKTYSFLAGDHSHPLSDRIYSKLEELSTRLKDAGYIPDTNYVLHDVEDEHKEAILSQHSERLAIAFGLIATSPGIPLQIVKNLRVCGDCHAVIKIISMIEERDIIVRDSNRFHHFRGGSCSCGDFWKDSNGGNCECCLMWARRLGSCLLLQIPAAIVIQLDMQCTDLSWLFRLCLMQNGGLGYTHRHENPTFIFKLEDLESFHETFPVSETHNAGAVVLAKRRASGQVPAGELLTKHVEDLKTSRCSLLIIICQWR</sequence>
<keyword evidence="6" id="KW-1185">Reference proteome</keyword>
<dbReference type="EMBL" id="JAKOGI010000188">
    <property type="protein sequence ID" value="KAJ8440516.1"/>
    <property type="molecule type" value="Genomic_DNA"/>
</dbReference>
<dbReference type="InterPro" id="IPR046849">
    <property type="entry name" value="E2_motif"/>
</dbReference>
<evidence type="ECO:0000256" key="2">
    <source>
        <dbReference type="ARBA" id="ARBA00022737"/>
    </source>
</evidence>
<evidence type="ECO:0000256" key="3">
    <source>
        <dbReference type="PROSITE-ProRule" id="PRU00708"/>
    </source>
</evidence>
<dbReference type="Pfam" id="PF14432">
    <property type="entry name" value="DYW_deaminase"/>
    <property type="match status" value="1"/>
</dbReference>
<dbReference type="Pfam" id="PF20430">
    <property type="entry name" value="Eplus_motif"/>
    <property type="match status" value="1"/>
</dbReference>
<dbReference type="PROSITE" id="PS51375">
    <property type="entry name" value="PPR"/>
    <property type="match status" value="6"/>
</dbReference>
<feature type="domain" description="DYW" evidence="4">
    <location>
        <begin position="789"/>
        <end position="881"/>
    </location>
</feature>
<protein>
    <recommendedName>
        <fullName evidence="4">DYW domain-containing protein</fullName>
    </recommendedName>
</protein>
<dbReference type="PANTHER" id="PTHR47926">
    <property type="entry name" value="PENTATRICOPEPTIDE REPEAT-CONTAINING PROTEIN"/>
    <property type="match status" value="1"/>
</dbReference>
<dbReference type="OrthoDB" id="185373at2759"/>
<feature type="repeat" description="PPR" evidence="3">
    <location>
        <begin position="71"/>
        <end position="105"/>
    </location>
</feature>
<feature type="repeat" description="PPR" evidence="3">
    <location>
        <begin position="172"/>
        <end position="206"/>
    </location>
</feature>
<dbReference type="GO" id="GO:0003723">
    <property type="term" value="F:RNA binding"/>
    <property type="evidence" value="ECO:0007669"/>
    <property type="project" value="InterPro"/>
</dbReference>
<dbReference type="PANTHER" id="PTHR47926:SF538">
    <property type="entry name" value="WHIM2 DOMAIN-CONTAINING PROTEIN"/>
    <property type="match status" value="1"/>
</dbReference>
<comment type="similarity">
    <text evidence="1">Belongs to the PPR family. PCMP-H subfamily.</text>
</comment>
<dbReference type="InterPro" id="IPR011990">
    <property type="entry name" value="TPR-like_helical_dom_sf"/>
</dbReference>
<dbReference type="AlphaFoldDB" id="A0A9Q1KAM2"/>
<feature type="repeat" description="PPR" evidence="3">
    <location>
        <begin position="472"/>
        <end position="506"/>
    </location>
</feature>
<feature type="repeat" description="PPR" evidence="3">
    <location>
        <begin position="574"/>
        <end position="608"/>
    </location>
</feature>
<evidence type="ECO:0000259" key="4">
    <source>
        <dbReference type="Pfam" id="PF14432"/>
    </source>
</evidence>
<dbReference type="FunFam" id="1.25.40.10:FF:000201">
    <property type="entry name" value="Pentatricopeptide repeat-containing protein mitochondrial"/>
    <property type="match status" value="1"/>
</dbReference>
<dbReference type="InterPro" id="IPR046960">
    <property type="entry name" value="PPR_At4g14850-like_plant"/>
</dbReference>
<dbReference type="Gene3D" id="1.25.40.10">
    <property type="entry name" value="Tetratricopeptide repeat domain"/>
    <property type="match status" value="5"/>
</dbReference>
<dbReference type="Pfam" id="PF13041">
    <property type="entry name" value="PPR_2"/>
    <property type="match status" value="4"/>
</dbReference>
<dbReference type="NCBIfam" id="TIGR00756">
    <property type="entry name" value="PPR"/>
    <property type="match status" value="6"/>
</dbReference>
<dbReference type="FunFam" id="1.25.40.10:FF:000196">
    <property type="entry name" value="Pentatricopeptide repeat-containing protein At4g14850"/>
    <property type="match status" value="1"/>
</dbReference>
<keyword evidence="2" id="KW-0677">Repeat</keyword>
<comment type="caution">
    <text evidence="5">The sequence shown here is derived from an EMBL/GenBank/DDBJ whole genome shotgun (WGS) entry which is preliminary data.</text>
</comment>
<dbReference type="Pfam" id="PF01535">
    <property type="entry name" value="PPR"/>
    <property type="match status" value="6"/>
</dbReference>
<dbReference type="GO" id="GO:0009451">
    <property type="term" value="P:RNA modification"/>
    <property type="evidence" value="ECO:0007669"/>
    <property type="project" value="InterPro"/>
</dbReference>
<dbReference type="Pfam" id="PF20431">
    <property type="entry name" value="E_motif"/>
    <property type="match status" value="1"/>
</dbReference>
<organism evidence="5 6">
    <name type="scientific">Carnegiea gigantea</name>
    <dbReference type="NCBI Taxonomy" id="171969"/>
    <lineage>
        <taxon>Eukaryota</taxon>
        <taxon>Viridiplantae</taxon>
        <taxon>Streptophyta</taxon>
        <taxon>Embryophyta</taxon>
        <taxon>Tracheophyta</taxon>
        <taxon>Spermatophyta</taxon>
        <taxon>Magnoliopsida</taxon>
        <taxon>eudicotyledons</taxon>
        <taxon>Gunneridae</taxon>
        <taxon>Pentapetalae</taxon>
        <taxon>Caryophyllales</taxon>
        <taxon>Cactineae</taxon>
        <taxon>Cactaceae</taxon>
        <taxon>Cactoideae</taxon>
        <taxon>Echinocereeae</taxon>
        <taxon>Carnegiea</taxon>
    </lineage>
</organism>
<dbReference type="FunFam" id="1.25.40.10:FF:000031">
    <property type="entry name" value="Pentatricopeptide repeat-containing protein mitochondrial"/>
    <property type="match status" value="1"/>
</dbReference>
<reference evidence="5" key="1">
    <citation type="submission" date="2022-04" db="EMBL/GenBank/DDBJ databases">
        <title>Carnegiea gigantea Genome sequencing and assembly v2.</title>
        <authorList>
            <person name="Copetti D."/>
            <person name="Sanderson M.J."/>
            <person name="Burquez A."/>
            <person name="Wojciechowski M.F."/>
        </authorList>
    </citation>
    <scope>NUCLEOTIDE SEQUENCE</scope>
    <source>
        <strain evidence="5">SGP5-SGP5p</strain>
        <tissue evidence="5">Aerial part</tissue>
    </source>
</reference>
<name>A0A9Q1KAM2_9CARY</name>
<evidence type="ECO:0000313" key="6">
    <source>
        <dbReference type="Proteomes" id="UP001153076"/>
    </source>
</evidence>
<accession>A0A9Q1KAM2</accession>
<evidence type="ECO:0000256" key="1">
    <source>
        <dbReference type="ARBA" id="ARBA00006643"/>
    </source>
</evidence>
<dbReference type="InterPro" id="IPR046848">
    <property type="entry name" value="E_motif"/>
</dbReference>
<dbReference type="InterPro" id="IPR032867">
    <property type="entry name" value="DYW_dom"/>
</dbReference>
<gene>
    <name evidence="5" type="ORF">Cgig2_022957</name>
</gene>
<feature type="repeat" description="PPR" evidence="3">
    <location>
        <begin position="273"/>
        <end position="307"/>
    </location>
</feature>
<dbReference type="FunFam" id="1.25.40.10:FF:000366">
    <property type="entry name" value="Pentatricopeptide (PPR) repeat-containing protein"/>
    <property type="match status" value="1"/>
</dbReference>
<evidence type="ECO:0000313" key="5">
    <source>
        <dbReference type="EMBL" id="KAJ8440516.1"/>
    </source>
</evidence>
<dbReference type="FunFam" id="1.25.40.10:FF:000382">
    <property type="entry name" value="Pentatricopeptide repeat-containing protein"/>
    <property type="match status" value="1"/>
</dbReference>
<dbReference type="GO" id="GO:0008270">
    <property type="term" value="F:zinc ion binding"/>
    <property type="evidence" value="ECO:0007669"/>
    <property type="project" value="InterPro"/>
</dbReference>
<dbReference type="InterPro" id="IPR002885">
    <property type="entry name" value="PPR_rpt"/>
</dbReference>
<dbReference type="Proteomes" id="UP001153076">
    <property type="component" value="Unassembled WGS sequence"/>
</dbReference>
<feature type="repeat" description="PPR" evidence="3">
    <location>
        <begin position="375"/>
        <end position="409"/>
    </location>
</feature>
<proteinExistence type="inferred from homology"/>